<dbReference type="InterPro" id="IPR052985">
    <property type="entry name" value="CoA-trans_III_biosynth/detox"/>
</dbReference>
<evidence type="ECO:0008006" key="5">
    <source>
        <dbReference type="Google" id="ProtNLM"/>
    </source>
</evidence>
<gene>
    <name evidence="3" type="ORF">JAAARDRAFT_308207</name>
</gene>
<evidence type="ECO:0000313" key="3">
    <source>
        <dbReference type="EMBL" id="KDQ56311.1"/>
    </source>
</evidence>
<dbReference type="PANTHER" id="PTHR48229:SF1">
    <property type="entry name" value="ALPHA METHYLACYL-COA RACEMASE-RELATED"/>
    <property type="match status" value="1"/>
</dbReference>
<evidence type="ECO:0000256" key="2">
    <source>
        <dbReference type="SAM" id="MobiDB-lite"/>
    </source>
</evidence>
<dbReference type="InterPro" id="IPR003673">
    <property type="entry name" value="CoA-Trfase_fam_III"/>
</dbReference>
<protein>
    <recommendedName>
        <fullName evidence="5">CoA-transferase family III</fullName>
    </recommendedName>
</protein>
<organism evidence="3 4">
    <name type="scientific">Jaapia argillacea MUCL 33604</name>
    <dbReference type="NCBI Taxonomy" id="933084"/>
    <lineage>
        <taxon>Eukaryota</taxon>
        <taxon>Fungi</taxon>
        <taxon>Dikarya</taxon>
        <taxon>Basidiomycota</taxon>
        <taxon>Agaricomycotina</taxon>
        <taxon>Agaricomycetes</taxon>
        <taxon>Agaricomycetidae</taxon>
        <taxon>Jaapiales</taxon>
        <taxon>Jaapiaceae</taxon>
        <taxon>Jaapia</taxon>
    </lineage>
</organism>
<dbReference type="HOGENOM" id="CLU_309048_0_0_1"/>
<dbReference type="Gene3D" id="3.40.50.10540">
    <property type="entry name" value="Crotonobetainyl-coa:carnitine coa-transferase, domain 1"/>
    <property type="match status" value="1"/>
</dbReference>
<reference evidence="4" key="1">
    <citation type="journal article" date="2014" name="Proc. Natl. Acad. Sci. U.S.A.">
        <title>Extensive sampling of basidiomycete genomes demonstrates inadequacy of the white-rot/brown-rot paradigm for wood decay fungi.</title>
        <authorList>
            <person name="Riley R."/>
            <person name="Salamov A.A."/>
            <person name="Brown D.W."/>
            <person name="Nagy L.G."/>
            <person name="Floudas D."/>
            <person name="Held B.W."/>
            <person name="Levasseur A."/>
            <person name="Lombard V."/>
            <person name="Morin E."/>
            <person name="Otillar R."/>
            <person name="Lindquist E.A."/>
            <person name="Sun H."/>
            <person name="LaButti K.M."/>
            <person name="Schmutz J."/>
            <person name="Jabbour D."/>
            <person name="Luo H."/>
            <person name="Baker S.E."/>
            <person name="Pisabarro A.G."/>
            <person name="Walton J.D."/>
            <person name="Blanchette R.A."/>
            <person name="Henrissat B."/>
            <person name="Martin F."/>
            <person name="Cullen D."/>
            <person name="Hibbett D.S."/>
            <person name="Grigoriev I.V."/>
        </authorList>
    </citation>
    <scope>NUCLEOTIDE SEQUENCE [LARGE SCALE GENOMIC DNA]</scope>
    <source>
        <strain evidence="4">MUCL 33604</strain>
    </source>
</reference>
<dbReference type="OrthoDB" id="2308815at2759"/>
<dbReference type="STRING" id="933084.A0A067Q141"/>
<sequence length="954" mass="104940">MDMEATTCSLSPRLLPAPNVLSLELECDAEMDIVQEMVMWGKSNDHPSDALSQPIADIETLTTESFQTVMIKDPISFMNVDSFPVADPSPELTSPAVSLTANDLDQDTTTTTHRLVVEIFDVDAKSRVDFDCEFGGFDSPMIDTGVELLDVSSCTTPIDSGYNTSDECGFTSQHHGEESYDGDEEMVSIETLDTTPSIPSPAVEDETILVEPTTPGNVDSPIPTPTPTNDFDATATTTSDPSTPSFIDTPIPIEAKTILTNLFHEIDDIPQAVKDIASETTFEGTAYPVIPLPHKHFAITSALQALHGAFASHIYHLRTRTQSTTHVTHSQSTQCNDDNEITQEDEGVCHMNDECIRPPMVKVNTDHAGLSLTGLMMVQIDGKPFLQKLDRIPKMAAEDPLWYLPAKSVVSTIYECAPSNSPSSSSTSPPQKTYFHAHGSLHPSHTLDLMNIPSSTYNDASLSKAAARKLVQDFVGRKSAEEMMRWSIENGLPGDVCYTPEEFDKTEHGRIASTWPLITPQTRLEDVTPPIPFTMSPSIKRPLEGIKVLEMTRVIAGPAIGRQLAELGAQVVRFISPNLPDYGFYFQPDFNLGKRAVHIDLRTERGKVQLHHLLQDADVFLHGYRPGVMERLGFGREVLNSIAVKRGKGFVHVSENAYGHEGPWAWRPGFQQIADVVSGVAWETGQACGRAEPIVPCWPITDYNTGVMGSIAVLQGLLKRSELGGSWHAPVSLLQYALFARRQGRYSTDYIQSLYESGPRHSMEDSMFTMSSTQMQHIVNSRPELISSTFLEESGSSYGRITHLKAVAQLHLRDTVTGDGKPEEAPTCVIPSGFGYSPYWGENRVGWDEEDADCVDAKLIAAGLQEPACRLPPQLLEEVAQGEVEMTDVKPVFEQRRPESVPLSALSSRSMKVLRDLRRRSLSLGALEPLKVLLQGLGRAPKDIRSLVPQSPRD</sequence>
<dbReference type="InParanoid" id="A0A067Q141"/>
<name>A0A067Q141_9AGAM</name>
<dbReference type="InterPro" id="IPR023606">
    <property type="entry name" value="CoA-Trfase_III_dom_1_sf"/>
</dbReference>
<dbReference type="PANTHER" id="PTHR48229">
    <property type="entry name" value="CAIB/BAIF FAMILY ENZYME (AFU_ORTHOLOGUE AFUA_1G05360)-RELATED"/>
    <property type="match status" value="1"/>
</dbReference>
<dbReference type="Pfam" id="PF02515">
    <property type="entry name" value="CoA_transf_3"/>
    <property type="match status" value="1"/>
</dbReference>
<accession>A0A067Q141</accession>
<feature type="compositionally biased region" description="Low complexity" evidence="2">
    <location>
        <begin position="227"/>
        <end position="247"/>
    </location>
</feature>
<dbReference type="SUPFAM" id="SSF89796">
    <property type="entry name" value="CoA-transferase family III (CaiB/BaiF)"/>
    <property type="match status" value="2"/>
</dbReference>
<feature type="region of interest" description="Disordered" evidence="2">
    <location>
        <begin position="211"/>
        <end position="247"/>
    </location>
</feature>
<dbReference type="GO" id="GO:0003824">
    <property type="term" value="F:catalytic activity"/>
    <property type="evidence" value="ECO:0007669"/>
    <property type="project" value="InterPro"/>
</dbReference>
<comment type="similarity">
    <text evidence="1">Belongs to the CoA-transferase III family.</text>
</comment>
<dbReference type="EMBL" id="KL197722">
    <property type="protein sequence ID" value="KDQ56311.1"/>
    <property type="molecule type" value="Genomic_DNA"/>
</dbReference>
<proteinExistence type="inferred from homology"/>
<keyword evidence="4" id="KW-1185">Reference proteome</keyword>
<evidence type="ECO:0000313" key="4">
    <source>
        <dbReference type="Proteomes" id="UP000027265"/>
    </source>
</evidence>
<dbReference type="AlphaFoldDB" id="A0A067Q141"/>
<dbReference type="Proteomes" id="UP000027265">
    <property type="component" value="Unassembled WGS sequence"/>
</dbReference>
<evidence type="ECO:0000256" key="1">
    <source>
        <dbReference type="ARBA" id="ARBA00008383"/>
    </source>
</evidence>